<evidence type="ECO:0000256" key="1">
    <source>
        <dbReference type="SAM" id="MobiDB-lite"/>
    </source>
</evidence>
<sequence length="207" mass="22743">MSPQEKSPQVTNRWTLLPLRLEGPLCSVLQSVEGFFDIAHPPEAAANRGFRKAGASQVSAWNDVQATPSVTQHNGRRITIEALEVPEICAVTSPPVHAEVLRKMAGRNLTAADVRLADTHMEDRVSILIGSDSYWKPKQSSGVLYREPHLDNGSYGASEPPCAMFIALADPSESNSDEEMDPSDLWRLEASRKPSLEASRKRQKILG</sequence>
<dbReference type="AlphaFoldDB" id="A0A9J6GHN2"/>
<proteinExistence type="predicted"/>
<organism evidence="2 3">
    <name type="scientific">Haemaphysalis longicornis</name>
    <name type="common">Bush tick</name>
    <dbReference type="NCBI Taxonomy" id="44386"/>
    <lineage>
        <taxon>Eukaryota</taxon>
        <taxon>Metazoa</taxon>
        <taxon>Ecdysozoa</taxon>
        <taxon>Arthropoda</taxon>
        <taxon>Chelicerata</taxon>
        <taxon>Arachnida</taxon>
        <taxon>Acari</taxon>
        <taxon>Parasitiformes</taxon>
        <taxon>Ixodida</taxon>
        <taxon>Ixodoidea</taxon>
        <taxon>Ixodidae</taxon>
        <taxon>Haemaphysalinae</taxon>
        <taxon>Haemaphysalis</taxon>
    </lineage>
</organism>
<feature type="compositionally biased region" description="Basic and acidic residues" evidence="1">
    <location>
        <begin position="184"/>
        <end position="200"/>
    </location>
</feature>
<dbReference type="OrthoDB" id="6505652at2759"/>
<protein>
    <submittedName>
        <fullName evidence="2">Uncharacterized protein</fullName>
    </submittedName>
</protein>
<dbReference type="Proteomes" id="UP000821853">
    <property type="component" value="Chromosome 4"/>
</dbReference>
<comment type="caution">
    <text evidence="2">The sequence shown here is derived from an EMBL/GenBank/DDBJ whole genome shotgun (WGS) entry which is preliminary data.</text>
</comment>
<reference evidence="2 3" key="1">
    <citation type="journal article" date="2020" name="Cell">
        <title>Large-Scale Comparative Analyses of Tick Genomes Elucidate Their Genetic Diversity and Vector Capacities.</title>
        <authorList>
            <consortium name="Tick Genome and Microbiome Consortium (TIGMIC)"/>
            <person name="Jia N."/>
            <person name="Wang J."/>
            <person name="Shi W."/>
            <person name="Du L."/>
            <person name="Sun Y."/>
            <person name="Zhan W."/>
            <person name="Jiang J.F."/>
            <person name="Wang Q."/>
            <person name="Zhang B."/>
            <person name="Ji P."/>
            <person name="Bell-Sakyi L."/>
            <person name="Cui X.M."/>
            <person name="Yuan T.T."/>
            <person name="Jiang B.G."/>
            <person name="Yang W.F."/>
            <person name="Lam T.T."/>
            <person name="Chang Q.C."/>
            <person name="Ding S.J."/>
            <person name="Wang X.J."/>
            <person name="Zhu J.G."/>
            <person name="Ruan X.D."/>
            <person name="Zhao L."/>
            <person name="Wei J.T."/>
            <person name="Ye R.Z."/>
            <person name="Que T.C."/>
            <person name="Du C.H."/>
            <person name="Zhou Y.H."/>
            <person name="Cheng J.X."/>
            <person name="Dai P.F."/>
            <person name="Guo W.B."/>
            <person name="Han X.H."/>
            <person name="Huang E.J."/>
            <person name="Li L.F."/>
            <person name="Wei W."/>
            <person name="Gao Y.C."/>
            <person name="Liu J.Z."/>
            <person name="Shao H.Z."/>
            <person name="Wang X."/>
            <person name="Wang C.C."/>
            <person name="Yang T.C."/>
            <person name="Huo Q.B."/>
            <person name="Li W."/>
            <person name="Chen H.Y."/>
            <person name="Chen S.E."/>
            <person name="Zhou L.G."/>
            <person name="Ni X.B."/>
            <person name="Tian J.H."/>
            <person name="Sheng Y."/>
            <person name="Liu T."/>
            <person name="Pan Y.S."/>
            <person name="Xia L.Y."/>
            <person name="Li J."/>
            <person name="Zhao F."/>
            <person name="Cao W.C."/>
        </authorList>
    </citation>
    <scope>NUCLEOTIDE SEQUENCE [LARGE SCALE GENOMIC DNA]</scope>
    <source>
        <strain evidence="2">HaeL-2018</strain>
    </source>
</reference>
<feature type="region of interest" description="Disordered" evidence="1">
    <location>
        <begin position="169"/>
        <end position="207"/>
    </location>
</feature>
<keyword evidence="3" id="KW-1185">Reference proteome</keyword>
<dbReference type="EMBL" id="JABSTR010000006">
    <property type="protein sequence ID" value="KAH9374337.1"/>
    <property type="molecule type" value="Genomic_DNA"/>
</dbReference>
<accession>A0A9J6GHN2</accession>
<evidence type="ECO:0000313" key="2">
    <source>
        <dbReference type="EMBL" id="KAH9374337.1"/>
    </source>
</evidence>
<gene>
    <name evidence="2" type="ORF">HPB48_017546</name>
</gene>
<dbReference type="VEuPathDB" id="VectorBase:HLOH_051796"/>
<name>A0A9J6GHN2_HAELO</name>
<evidence type="ECO:0000313" key="3">
    <source>
        <dbReference type="Proteomes" id="UP000821853"/>
    </source>
</evidence>